<feature type="compositionally biased region" description="Basic and acidic residues" evidence="1">
    <location>
        <begin position="40"/>
        <end position="57"/>
    </location>
</feature>
<feature type="compositionally biased region" description="Low complexity" evidence="1">
    <location>
        <begin position="20"/>
        <end position="36"/>
    </location>
</feature>
<proteinExistence type="predicted"/>
<evidence type="ECO:0000256" key="1">
    <source>
        <dbReference type="SAM" id="MobiDB-lite"/>
    </source>
</evidence>
<reference evidence="2" key="1">
    <citation type="journal article" date="2022" name="Front. Genet.">
        <title>Chromosome-Scale Assembly of the Dendrobium nobile Genome Provides Insights Into the Molecular Mechanism of the Biosynthesis of the Medicinal Active Ingredient of Dendrobium.</title>
        <authorList>
            <person name="Xu Q."/>
            <person name="Niu S.-C."/>
            <person name="Li K.-L."/>
            <person name="Zheng P.-J."/>
            <person name="Zhang X.-J."/>
            <person name="Jia Y."/>
            <person name="Liu Y."/>
            <person name="Niu Y.-X."/>
            <person name="Yu L.-H."/>
            <person name="Chen D.-F."/>
            <person name="Zhang G.-Q."/>
        </authorList>
    </citation>
    <scope>NUCLEOTIDE SEQUENCE</scope>
    <source>
        <tissue evidence="2">Leaf</tissue>
    </source>
</reference>
<comment type="caution">
    <text evidence="2">The sequence shown here is derived from an EMBL/GenBank/DDBJ whole genome shotgun (WGS) entry which is preliminary data.</text>
</comment>
<name>A0A8T3AVP0_DENNO</name>
<keyword evidence="3" id="KW-1185">Reference proteome</keyword>
<evidence type="ECO:0000313" key="2">
    <source>
        <dbReference type="EMBL" id="KAI0500543.1"/>
    </source>
</evidence>
<evidence type="ECO:0000313" key="3">
    <source>
        <dbReference type="Proteomes" id="UP000829196"/>
    </source>
</evidence>
<accession>A0A8T3AVP0</accession>
<feature type="region of interest" description="Disordered" evidence="1">
    <location>
        <begin position="1"/>
        <end position="61"/>
    </location>
</feature>
<organism evidence="2 3">
    <name type="scientific">Dendrobium nobile</name>
    <name type="common">Orchid</name>
    <dbReference type="NCBI Taxonomy" id="94219"/>
    <lineage>
        <taxon>Eukaryota</taxon>
        <taxon>Viridiplantae</taxon>
        <taxon>Streptophyta</taxon>
        <taxon>Embryophyta</taxon>
        <taxon>Tracheophyta</taxon>
        <taxon>Spermatophyta</taxon>
        <taxon>Magnoliopsida</taxon>
        <taxon>Liliopsida</taxon>
        <taxon>Asparagales</taxon>
        <taxon>Orchidaceae</taxon>
        <taxon>Epidendroideae</taxon>
        <taxon>Malaxideae</taxon>
        <taxon>Dendrobiinae</taxon>
        <taxon>Dendrobium</taxon>
    </lineage>
</organism>
<dbReference type="Proteomes" id="UP000829196">
    <property type="component" value="Unassembled WGS sequence"/>
</dbReference>
<protein>
    <submittedName>
        <fullName evidence="2">Uncharacterized protein</fullName>
    </submittedName>
</protein>
<dbReference type="AlphaFoldDB" id="A0A8T3AVP0"/>
<sequence>MRVGGSRFVRMERRRGGMGSAAVGMGSAVGVPSSGADRTSGGDDRASDREREGKSENEMSGARGLVLGFLPAVFWRSRPPEQNYLSPAV</sequence>
<dbReference type="EMBL" id="JAGYWB010000013">
    <property type="protein sequence ID" value="KAI0500543.1"/>
    <property type="molecule type" value="Genomic_DNA"/>
</dbReference>
<gene>
    <name evidence="2" type="ORF">KFK09_018757</name>
</gene>